<name>A0A8D8W4Z5_9HEMI</name>
<dbReference type="AlphaFoldDB" id="A0A8D8W4Z5"/>
<accession>A0A8D8W4Z5</accession>
<reference evidence="1" key="1">
    <citation type="submission" date="2021-05" db="EMBL/GenBank/DDBJ databases">
        <authorList>
            <person name="Alioto T."/>
            <person name="Alioto T."/>
            <person name="Gomez Garrido J."/>
        </authorList>
    </citation>
    <scope>NUCLEOTIDE SEQUENCE</scope>
</reference>
<sequence length="173" mass="20583">MSECFIFTLPTYYKAIYYRAIHCLTQSISKLMNKLCVCEIIKQETKRIIIIIKWKIHLLPTIIFSVAMRTKLIVKSFSFDKLSDDDAVQTFIFKPPYKFQEFNFVRRREAANVTLHYHHLDWNDGFVEYDQAVKIIRPCLSKASEIFVKRSYPNMFIESKRNICQRVGEGDFF</sequence>
<evidence type="ECO:0000313" key="1">
    <source>
        <dbReference type="EMBL" id="CAG6645034.1"/>
    </source>
</evidence>
<proteinExistence type="predicted"/>
<protein>
    <submittedName>
        <fullName evidence="1">Uncharacterized protein</fullName>
    </submittedName>
</protein>
<organism evidence="1">
    <name type="scientific">Cacopsylla melanoneura</name>
    <dbReference type="NCBI Taxonomy" id="428564"/>
    <lineage>
        <taxon>Eukaryota</taxon>
        <taxon>Metazoa</taxon>
        <taxon>Ecdysozoa</taxon>
        <taxon>Arthropoda</taxon>
        <taxon>Hexapoda</taxon>
        <taxon>Insecta</taxon>
        <taxon>Pterygota</taxon>
        <taxon>Neoptera</taxon>
        <taxon>Paraneoptera</taxon>
        <taxon>Hemiptera</taxon>
        <taxon>Sternorrhyncha</taxon>
        <taxon>Psylloidea</taxon>
        <taxon>Psyllidae</taxon>
        <taxon>Psyllinae</taxon>
        <taxon>Cacopsylla</taxon>
    </lineage>
</organism>
<dbReference type="EMBL" id="HBUF01134883">
    <property type="protein sequence ID" value="CAG6645034.1"/>
    <property type="molecule type" value="Transcribed_RNA"/>
</dbReference>